<dbReference type="RefSeq" id="WP_386048236.1">
    <property type="nucleotide sequence ID" value="NZ_JBHUIO010000009.1"/>
</dbReference>
<keyword evidence="2" id="KW-1185">Reference proteome</keyword>
<comment type="caution">
    <text evidence="1">The sequence shown here is derived from an EMBL/GenBank/DDBJ whole genome shotgun (WGS) entry which is preliminary data.</text>
</comment>
<gene>
    <name evidence="1" type="ORF">ACFSOY_15865</name>
</gene>
<protein>
    <submittedName>
        <fullName evidence="1">Uncharacterized protein</fullName>
    </submittedName>
</protein>
<reference evidence="2" key="1">
    <citation type="journal article" date="2019" name="Int. J. Syst. Evol. Microbiol.">
        <title>The Global Catalogue of Microorganisms (GCM) 10K type strain sequencing project: providing services to taxonomists for standard genome sequencing and annotation.</title>
        <authorList>
            <consortium name="The Broad Institute Genomics Platform"/>
            <consortium name="The Broad Institute Genome Sequencing Center for Infectious Disease"/>
            <person name="Wu L."/>
            <person name="Ma J."/>
        </authorList>
    </citation>
    <scope>NUCLEOTIDE SEQUENCE [LARGE SCALE GENOMIC DNA]</scope>
    <source>
        <strain evidence="2">CGMCC 1.13574</strain>
    </source>
</reference>
<proteinExistence type="predicted"/>
<name>A0ABW5A0H7_9BACL</name>
<evidence type="ECO:0000313" key="2">
    <source>
        <dbReference type="Proteomes" id="UP001597343"/>
    </source>
</evidence>
<sequence>MPYQSKTNWKYDDVVTEHDLNRIEGGIVEAQEKVNSHASRTDNPHGVTPEQIGAETPTGVQAKVNAHANRTDNPHGVTCEQIGAIRVDPFDAFRDDYDAIQGLFCTVELRRADGKLYQKAVQSNPDTNGKYQRLMVKEYDETGEVVIKTKNLELIHDPNVKFPLWREV</sequence>
<organism evidence="1 2">
    <name type="scientific">Tumebacillus lipolyticus</name>
    <dbReference type="NCBI Taxonomy" id="1280370"/>
    <lineage>
        <taxon>Bacteria</taxon>
        <taxon>Bacillati</taxon>
        <taxon>Bacillota</taxon>
        <taxon>Bacilli</taxon>
        <taxon>Bacillales</taxon>
        <taxon>Alicyclobacillaceae</taxon>
        <taxon>Tumebacillus</taxon>
    </lineage>
</organism>
<dbReference type="Proteomes" id="UP001597343">
    <property type="component" value="Unassembled WGS sequence"/>
</dbReference>
<accession>A0ABW5A0H7</accession>
<dbReference type="EMBL" id="JBHUIO010000009">
    <property type="protein sequence ID" value="MFD2171439.1"/>
    <property type="molecule type" value="Genomic_DNA"/>
</dbReference>
<evidence type="ECO:0000313" key="1">
    <source>
        <dbReference type="EMBL" id="MFD2171439.1"/>
    </source>
</evidence>